<reference evidence="2" key="1">
    <citation type="submission" date="2014-09" db="EMBL/GenBank/DDBJ databases">
        <authorList>
            <person name="Magalhaes I.L.F."/>
            <person name="Oliveira U."/>
            <person name="Santos F.R."/>
            <person name="Vidigal T.H.D.A."/>
            <person name="Brescovit A.D."/>
            <person name="Santos A.J."/>
        </authorList>
    </citation>
    <scope>NUCLEOTIDE SEQUENCE</scope>
    <source>
        <tissue evidence="2">Shoot tissue taken approximately 20 cm above the soil surface</tissue>
    </source>
</reference>
<proteinExistence type="predicted"/>
<protein>
    <submittedName>
        <fullName evidence="2">Uncharacterized protein</fullName>
    </submittedName>
</protein>
<evidence type="ECO:0000256" key="1">
    <source>
        <dbReference type="SAM" id="MobiDB-lite"/>
    </source>
</evidence>
<feature type="compositionally biased region" description="Gly residues" evidence="1">
    <location>
        <begin position="1"/>
        <end position="10"/>
    </location>
</feature>
<evidence type="ECO:0000313" key="2">
    <source>
        <dbReference type="EMBL" id="JAD35432.1"/>
    </source>
</evidence>
<accession>A0A0A8ZKQ5</accession>
<name>A0A0A8ZKQ5_ARUDO</name>
<dbReference type="AlphaFoldDB" id="A0A0A8ZKQ5"/>
<dbReference type="EMBL" id="GBRH01262463">
    <property type="protein sequence ID" value="JAD35432.1"/>
    <property type="molecule type" value="Transcribed_RNA"/>
</dbReference>
<sequence length="53" mass="5886">MPPDQAGGGSDPPDSRRSRVPARCSMECHHRPCTPKTSSSWHHVPARPWIPVE</sequence>
<organism evidence="2">
    <name type="scientific">Arundo donax</name>
    <name type="common">Giant reed</name>
    <name type="synonym">Donax arundinaceus</name>
    <dbReference type="NCBI Taxonomy" id="35708"/>
    <lineage>
        <taxon>Eukaryota</taxon>
        <taxon>Viridiplantae</taxon>
        <taxon>Streptophyta</taxon>
        <taxon>Embryophyta</taxon>
        <taxon>Tracheophyta</taxon>
        <taxon>Spermatophyta</taxon>
        <taxon>Magnoliopsida</taxon>
        <taxon>Liliopsida</taxon>
        <taxon>Poales</taxon>
        <taxon>Poaceae</taxon>
        <taxon>PACMAD clade</taxon>
        <taxon>Arundinoideae</taxon>
        <taxon>Arundineae</taxon>
        <taxon>Arundo</taxon>
    </lineage>
</organism>
<reference evidence="2" key="2">
    <citation type="journal article" date="2015" name="Data Brief">
        <title>Shoot transcriptome of the giant reed, Arundo donax.</title>
        <authorList>
            <person name="Barrero R.A."/>
            <person name="Guerrero F.D."/>
            <person name="Moolhuijzen P."/>
            <person name="Goolsby J.A."/>
            <person name="Tidwell J."/>
            <person name="Bellgard S.E."/>
            <person name="Bellgard M.I."/>
        </authorList>
    </citation>
    <scope>NUCLEOTIDE SEQUENCE</scope>
    <source>
        <tissue evidence="2">Shoot tissue taken approximately 20 cm above the soil surface</tissue>
    </source>
</reference>
<feature type="region of interest" description="Disordered" evidence="1">
    <location>
        <begin position="1"/>
        <end position="53"/>
    </location>
</feature>